<proteinExistence type="predicted"/>
<evidence type="ECO:0000313" key="1">
    <source>
        <dbReference type="EMBL" id="SVD48078.1"/>
    </source>
</evidence>
<dbReference type="Gene3D" id="3.40.720.10">
    <property type="entry name" value="Alkaline Phosphatase, subunit A"/>
    <property type="match status" value="1"/>
</dbReference>
<dbReference type="SUPFAM" id="SSF53649">
    <property type="entry name" value="Alkaline phosphatase-like"/>
    <property type="match status" value="1"/>
</dbReference>
<organism evidence="1">
    <name type="scientific">marine metagenome</name>
    <dbReference type="NCBI Taxonomy" id="408172"/>
    <lineage>
        <taxon>unclassified sequences</taxon>
        <taxon>metagenomes</taxon>
        <taxon>ecological metagenomes</taxon>
    </lineage>
</organism>
<sequence length="102" mass="11624">MNKKNLIVILIDGGRLDRALKSKVFTDISSKSVFFSQTITYAPHTIAAMHAVFSGSYGTRTGTNSYWSTFKFKKQKFKTLTEYLHDENYYTCADVINELVIP</sequence>
<protein>
    <recommendedName>
        <fullName evidence="2">Sulfatase N-terminal domain-containing protein</fullName>
    </recommendedName>
</protein>
<evidence type="ECO:0008006" key="2">
    <source>
        <dbReference type="Google" id="ProtNLM"/>
    </source>
</evidence>
<gene>
    <name evidence="1" type="ORF">METZ01_LOCUS400932</name>
</gene>
<reference evidence="1" key="1">
    <citation type="submission" date="2018-05" db="EMBL/GenBank/DDBJ databases">
        <authorList>
            <person name="Lanie J.A."/>
            <person name="Ng W.-L."/>
            <person name="Kazmierczak K.M."/>
            <person name="Andrzejewski T.M."/>
            <person name="Davidsen T.M."/>
            <person name="Wayne K.J."/>
            <person name="Tettelin H."/>
            <person name="Glass J.I."/>
            <person name="Rusch D."/>
            <person name="Podicherti R."/>
            <person name="Tsui H.-C.T."/>
            <person name="Winkler M.E."/>
        </authorList>
    </citation>
    <scope>NUCLEOTIDE SEQUENCE</scope>
</reference>
<name>A0A382VQB9_9ZZZZ</name>
<dbReference type="EMBL" id="UINC01153382">
    <property type="protein sequence ID" value="SVD48078.1"/>
    <property type="molecule type" value="Genomic_DNA"/>
</dbReference>
<dbReference type="InterPro" id="IPR017850">
    <property type="entry name" value="Alkaline_phosphatase_core_sf"/>
</dbReference>
<dbReference type="AlphaFoldDB" id="A0A382VQB9"/>
<feature type="non-terminal residue" evidence="1">
    <location>
        <position position="102"/>
    </location>
</feature>
<accession>A0A382VQB9</accession>